<dbReference type="PANTHER" id="PTHR11051">
    <property type="entry name" value="GLYCOSYL HYDROLASE-RELATED"/>
    <property type="match status" value="1"/>
</dbReference>
<dbReference type="InterPro" id="IPR011013">
    <property type="entry name" value="Gal_mutarotase_sf_dom"/>
</dbReference>
<dbReference type="GO" id="GO:0016757">
    <property type="term" value="F:glycosyltransferase activity"/>
    <property type="evidence" value="ECO:0007669"/>
    <property type="project" value="UniProtKB-ARBA"/>
</dbReference>
<feature type="signal peptide" evidence="1">
    <location>
        <begin position="1"/>
        <end position="20"/>
    </location>
</feature>
<evidence type="ECO:0000259" key="3">
    <source>
        <dbReference type="Pfam" id="PF03636"/>
    </source>
</evidence>
<feature type="domain" description="Glycoside hydrolase family 65 N-terminal" evidence="3">
    <location>
        <begin position="40"/>
        <end position="249"/>
    </location>
</feature>
<proteinExistence type="predicted"/>
<dbReference type="STRING" id="1297750.SAMN05444405_102135"/>
<reference evidence="4 5" key="1">
    <citation type="submission" date="2016-11" db="EMBL/GenBank/DDBJ databases">
        <authorList>
            <person name="Jaros S."/>
            <person name="Januszkiewicz K."/>
            <person name="Wedrychowicz H."/>
        </authorList>
    </citation>
    <scope>NUCLEOTIDE SEQUENCE [LARGE SCALE GENOMIC DNA]</scope>
    <source>
        <strain evidence="4 5">DSM 26991</strain>
    </source>
</reference>
<dbReference type="SUPFAM" id="SSF74650">
    <property type="entry name" value="Galactose mutarotase-like"/>
    <property type="match status" value="1"/>
</dbReference>
<dbReference type="EMBL" id="FQTV01000002">
    <property type="protein sequence ID" value="SHE58315.1"/>
    <property type="molecule type" value="Genomic_DNA"/>
</dbReference>
<dbReference type="Proteomes" id="UP000184509">
    <property type="component" value="Unassembled WGS sequence"/>
</dbReference>
<accession>A0A1M4UNT1</accession>
<keyword evidence="1" id="KW-0732">Signal</keyword>
<dbReference type="InterPro" id="IPR005196">
    <property type="entry name" value="Glyco_hydro_65_N"/>
</dbReference>
<dbReference type="RefSeq" id="WP_073399191.1">
    <property type="nucleotide sequence ID" value="NZ_FQTV01000002.1"/>
</dbReference>
<keyword evidence="4" id="KW-0378">Hydrolase</keyword>
<sequence length="676" mass="75908">MNRISFLIIAVLLCVSQLHAQNPWIVEADNIQPDNYYGVTVANGMLGLVSSPQPLKVSSVILAGSYDIYGRGRVSNFLNGFNMLNMQLSINGNSVNSNNITQFKQVLDMKQGIQTSSFMFKDEAKVEYSYLAIRQLPFSAMLDVTITPLKDITITAANILETPEAFRDSKNFYNQINRKHVSIALLTSSAYSPTGKLNICASSSFIFPEKRGEEPQIIHSTPNCNNHSMKFTKELKAGVKYHFSLVGSTITSAYHPDPLNEVERLTIFARLEGNDRLLNKHREAWNKLWESDIVIEGDPVAQQDIHNMMYHLYSFVREGSALSISPMGLSGLGYNGHIFWDADTWMFPALLLLHPEMARSFVDYRFYRLEAAKKNAFEHGFRGAMYPWESSDSGFEETPVWALSGTFEHHISGCVALAAWNYYLVTKDKEWLKEKGFPIIRATADFWLDRVEKNEQGKYEIRNVVAADEWAENVDNDAFTNGVAQINLEVAANAAGILQEKVKSQWLEVAKNLVIHKFDNGVTKEHKTYNGEGIKQADVNLLAYPLGIIQSPPQIKKDLEYYEVRVPEKDTPAMTQAIFSLLYARLGNKEKAYHFFKDAYVPNLNPPFRVIAETKGGTNPYFITGAGGILQTVMMGFGGLEITPAGIVQKKGSLPGHWKSLTMKGIGLEKKTFVVK</sequence>
<dbReference type="GO" id="GO:0005975">
    <property type="term" value="P:carbohydrate metabolic process"/>
    <property type="evidence" value="ECO:0007669"/>
    <property type="project" value="InterPro"/>
</dbReference>
<protein>
    <submittedName>
        <fullName evidence="4">Trehalose and maltose hydrolase (Possible phosphorylase)</fullName>
    </submittedName>
</protein>
<dbReference type="PANTHER" id="PTHR11051:SF8">
    <property type="entry name" value="PROTEIN-GLUCOSYLGALACTOSYLHYDROXYLYSINE GLUCOSIDASE"/>
    <property type="match status" value="1"/>
</dbReference>
<dbReference type="AlphaFoldDB" id="A0A1M4UNT1"/>
<evidence type="ECO:0000313" key="4">
    <source>
        <dbReference type="EMBL" id="SHE58315.1"/>
    </source>
</evidence>
<keyword evidence="5" id="KW-1185">Reference proteome</keyword>
<dbReference type="InterPro" id="IPR005195">
    <property type="entry name" value="Glyco_hydro_65_M"/>
</dbReference>
<dbReference type="GO" id="GO:0030246">
    <property type="term" value="F:carbohydrate binding"/>
    <property type="evidence" value="ECO:0007669"/>
    <property type="project" value="InterPro"/>
</dbReference>
<dbReference type="InterPro" id="IPR012341">
    <property type="entry name" value="6hp_glycosidase-like_sf"/>
</dbReference>
<evidence type="ECO:0000256" key="1">
    <source>
        <dbReference type="SAM" id="SignalP"/>
    </source>
</evidence>
<feature type="chain" id="PRO_5013132768" evidence="1">
    <location>
        <begin position="21"/>
        <end position="676"/>
    </location>
</feature>
<dbReference type="Pfam" id="PF03632">
    <property type="entry name" value="Glyco_hydro_65m"/>
    <property type="match status" value="1"/>
</dbReference>
<organism evidence="4 5">
    <name type="scientific">Bacteroides luti</name>
    <dbReference type="NCBI Taxonomy" id="1297750"/>
    <lineage>
        <taxon>Bacteria</taxon>
        <taxon>Pseudomonadati</taxon>
        <taxon>Bacteroidota</taxon>
        <taxon>Bacteroidia</taxon>
        <taxon>Bacteroidales</taxon>
        <taxon>Bacteroidaceae</taxon>
        <taxon>Bacteroides</taxon>
    </lineage>
</organism>
<dbReference type="Gene3D" id="2.70.98.40">
    <property type="entry name" value="Glycoside hydrolase, family 65, N-terminal domain"/>
    <property type="match status" value="1"/>
</dbReference>
<dbReference type="InterPro" id="IPR037018">
    <property type="entry name" value="GH65_N"/>
</dbReference>
<dbReference type="GO" id="GO:0004553">
    <property type="term" value="F:hydrolase activity, hydrolyzing O-glycosyl compounds"/>
    <property type="evidence" value="ECO:0007669"/>
    <property type="project" value="TreeGrafter"/>
</dbReference>
<dbReference type="Pfam" id="PF03636">
    <property type="entry name" value="Glyco_hydro_65N"/>
    <property type="match status" value="1"/>
</dbReference>
<dbReference type="SUPFAM" id="SSF48208">
    <property type="entry name" value="Six-hairpin glycosidases"/>
    <property type="match status" value="1"/>
</dbReference>
<dbReference type="OrthoDB" id="9758855at2"/>
<gene>
    <name evidence="4" type="ORF">SAMN05444405_102135</name>
</gene>
<dbReference type="InterPro" id="IPR008928">
    <property type="entry name" value="6-hairpin_glycosidase_sf"/>
</dbReference>
<evidence type="ECO:0000259" key="2">
    <source>
        <dbReference type="Pfam" id="PF03632"/>
    </source>
</evidence>
<evidence type="ECO:0000313" key="5">
    <source>
        <dbReference type="Proteomes" id="UP000184509"/>
    </source>
</evidence>
<dbReference type="Gene3D" id="1.50.10.10">
    <property type="match status" value="1"/>
</dbReference>
<name>A0A1M4UNT1_9BACE</name>
<feature type="domain" description="Glycoside hydrolase family 65 central catalytic" evidence="2">
    <location>
        <begin position="309"/>
        <end position="529"/>
    </location>
</feature>